<reference evidence="2" key="1">
    <citation type="submission" date="2020-10" db="EMBL/GenBank/DDBJ databases">
        <authorList>
            <person name="Gilroy R."/>
        </authorList>
    </citation>
    <scope>NUCLEOTIDE SEQUENCE</scope>
    <source>
        <strain evidence="2">ChiSjej6B24-2974</strain>
    </source>
</reference>
<proteinExistence type="predicted"/>
<evidence type="ECO:0000256" key="1">
    <source>
        <dbReference type="SAM" id="SignalP"/>
    </source>
</evidence>
<sequence>MKKLASLLICLCCLCAFALAEGEIDLDSVETLTYDLGDFTIDVSVDDYVQQSEKADNAVFFVVYPDFAGSTDFNPYYNIAWTQQDLSAVFNQMEAAELAQKQLDGPVASYNAMGVAVDNAQVTRAEYSEDLSTLTMYTVMDVDYSGMGVDLQMTLHQAQVWMDLGEAGGYIFSFTAADEPGLEAMLACMDTLQFS</sequence>
<name>A0A9D0ZMP2_9FIRM</name>
<feature type="chain" id="PRO_5039159118" description="PsbP C-terminal domain-containing protein" evidence="1">
    <location>
        <begin position="21"/>
        <end position="195"/>
    </location>
</feature>
<accession>A0A9D0ZMP2</accession>
<dbReference type="EMBL" id="DVFZ01000040">
    <property type="protein sequence ID" value="HIQ82261.1"/>
    <property type="molecule type" value="Genomic_DNA"/>
</dbReference>
<dbReference type="AlphaFoldDB" id="A0A9D0ZMP2"/>
<keyword evidence="1" id="KW-0732">Signal</keyword>
<gene>
    <name evidence="2" type="ORF">IAA52_04080</name>
</gene>
<evidence type="ECO:0000313" key="3">
    <source>
        <dbReference type="Proteomes" id="UP000824260"/>
    </source>
</evidence>
<evidence type="ECO:0008006" key="4">
    <source>
        <dbReference type="Google" id="ProtNLM"/>
    </source>
</evidence>
<organism evidence="2 3">
    <name type="scientific">Candidatus Pullichristensenella stercorigallinarum</name>
    <dbReference type="NCBI Taxonomy" id="2840909"/>
    <lineage>
        <taxon>Bacteria</taxon>
        <taxon>Bacillati</taxon>
        <taxon>Bacillota</taxon>
        <taxon>Clostridia</taxon>
        <taxon>Candidatus Pullichristensenella</taxon>
    </lineage>
</organism>
<dbReference type="Proteomes" id="UP000824260">
    <property type="component" value="Unassembled WGS sequence"/>
</dbReference>
<reference evidence="2" key="2">
    <citation type="journal article" date="2021" name="PeerJ">
        <title>Extensive microbial diversity within the chicken gut microbiome revealed by metagenomics and culture.</title>
        <authorList>
            <person name="Gilroy R."/>
            <person name="Ravi A."/>
            <person name="Getino M."/>
            <person name="Pursley I."/>
            <person name="Horton D.L."/>
            <person name="Alikhan N.F."/>
            <person name="Baker D."/>
            <person name="Gharbi K."/>
            <person name="Hall N."/>
            <person name="Watson M."/>
            <person name="Adriaenssens E.M."/>
            <person name="Foster-Nyarko E."/>
            <person name="Jarju S."/>
            <person name="Secka A."/>
            <person name="Antonio M."/>
            <person name="Oren A."/>
            <person name="Chaudhuri R.R."/>
            <person name="La Ragione R."/>
            <person name="Hildebrand F."/>
            <person name="Pallen M.J."/>
        </authorList>
    </citation>
    <scope>NUCLEOTIDE SEQUENCE</scope>
    <source>
        <strain evidence="2">ChiSjej6B24-2974</strain>
    </source>
</reference>
<comment type="caution">
    <text evidence="2">The sequence shown here is derived from an EMBL/GenBank/DDBJ whole genome shotgun (WGS) entry which is preliminary data.</text>
</comment>
<evidence type="ECO:0000313" key="2">
    <source>
        <dbReference type="EMBL" id="HIQ82261.1"/>
    </source>
</evidence>
<feature type="signal peptide" evidence="1">
    <location>
        <begin position="1"/>
        <end position="20"/>
    </location>
</feature>
<protein>
    <recommendedName>
        <fullName evidence="4">PsbP C-terminal domain-containing protein</fullName>
    </recommendedName>
</protein>